<comment type="caution">
    <text evidence="2">The sequence shown here is derived from an EMBL/GenBank/DDBJ whole genome shotgun (WGS) entry which is preliminary data.</text>
</comment>
<dbReference type="AlphaFoldDB" id="A0A9W7D9D5"/>
<evidence type="ECO:0000313" key="2">
    <source>
        <dbReference type="EMBL" id="GMF65665.1"/>
    </source>
</evidence>
<keyword evidence="3" id="KW-1185">Reference proteome</keyword>
<accession>A0A9W7D9D5</accession>
<reference evidence="2" key="1">
    <citation type="submission" date="2023-04" db="EMBL/GenBank/DDBJ databases">
        <title>Phytophthora lilii NBRC 32176.</title>
        <authorList>
            <person name="Ichikawa N."/>
            <person name="Sato H."/>
            <person name="Tonouchi N."/>
        </authorList>
    </citation>
    <scope>NUCLEOTIDE SEQUENCE</scope>
    <source>
        <strain evidence="2">NBRC 32176</strain>
    </source>
</reference>
<organism evidence="2 3">
    <name type="scientific">Phytophthora lilii</name>
    <dbReference type="NCBI Taxonomy" id="2077276"/>
    <lineage>
        <taxon>Eukaryota</taxon>
        <taxon>Sar</taxon>
        <taxon>Stramenopiles</taxon>
        <taxon>Oomycota</taxon>
        <taxon>Peronosporomycetes</taxon>
        <taxon>Peronosporales</taxon>
        <taxon>Peronosporaceae</taxon>
        <taxon>Phytophthora</taxon>
    </lineage>
</organism>
<protein>
    <submittedName>
        <fullName evidence="2">Unnamed protein product</fullName>
    </submittedName>
</protein>
<sequence length="409" mass="42976">MELKADVATIVSQIVVEVVENGASLLDPSTFLALMSHIGVDSSVQDLNTDSLAQLQDILTAGTTCGTELLAIINKITNFVVDIKEKDIASTATNIRQAVSTSQLFLTDIPAVTNNCIRNLTDDAFSTRDSLRAVMSTITDGLVDGAVDNAGNAKSTSEYLASVAKMGLDVIITLDPTGIADMISTFIQPICGPTVLIREIDDGFLTDALALTTEGHAFNGSYGMWTKSGDGTVNVIFESYDTKDVIVVIHSGGDTIAKVHVPKGATVSWNSTVKELQDKTFYFDRWRPGRLGVLGSAGGSLLTWVPRSSTGGKIELHAILNGDGEETSVDGSSGTENGQNGGSGADTKQKTVAEVGTEAPTPATSNNKGMTDRKSGVGDSAQSNPVQPKACAEDLREYFFLPSGSADNL</sequence>
<gene>
    <name evidence="2" type="ORF">Plil01_001829100</name>
</gene>
<dbReference type="EMBL" id="BSXW01012492">
    <property type="protein sequence ID" value="GMF65665.1"/>
    <property type="molecule type" value="Genomic_DNA"/>
</dbReference>
<evidence type="ECO:0000313" key="3">
    <source>
        <dbReference type="Proteomes" id="UP001165083"/>
    </source>
</evidence>
<feature type="region of interest" description="Disordered" evidence="1">
    <location>
        <begin position="323"/>
        <end position="389"/>
    </location>
</feature>
<dbReference type="Proteomes" id="UP001165083">
    <property type="component" value="Unassembled WGS sequence"/>
</dbReference>
<feature type="compositionally biased region" description="Polar residues" evidence="1">
    <location>
        <begin position="329"/>
        <end position="338"/>
    </location>
</feature>
<dbReference type="OrthoDB" id="128937at2759"/>
<name>A0A9W7D9D5_9STRA</name>
<proteinExistence type="predicted"/>
<evidence type="ECO:0000256" key="1">
    <source>
        <dbReference type="SAM" id="MobiDB-lite"/>
    </source>
</evidence>